<keyword evidence="1" id="KW-1133">Transmembrane helix</keyword>
<comment type="caution">
    <text evidence="2">The sequence shown here is derived from an EMBL/GenBank/DDBJ whole genome shotgun (WGS) entry which is preliminary data.</text>
</comment>
<reference evidence="2 3" key="1">
    <citation type="submission" date="2021-06" db="EMBL/GenBank/DDBJ databases">
        <title>Caerostris extrusa draft genome.</title>
        <authorList>
            <person name="Kono N."/>
            <person name="Arakawa K."/>
        </authorList>
    </citation>
    <scope>NUCLEOTIDE SEQUENCE [LARGE SCALE GENOMIC DNA]</scope>
</reference>
<name>A0AAV4R8M4_CAEEX</name>
<organism evidence="2 3">
    <name type="scientific">Caerostris extrusa</name>
    <name type="common">Bark spider</name>
    <name type="synonym">Caerostris bankana</name>
    <dbReference type="NCBI Taxonomy" id="172846"/>
    <lineage>
        <taxon>Eukaryota</taxon>
        <taxon>Metazoa</taxon>
        <taxon>Ecdysozoa</taxon>
        <taxon>Arthropoda</taxon>
        <taxon>Chelicerata</taxon>
        <taxon>Arachnida</taxon>
        <taxon>Araneae</taxon>
        <taxon>Araneomorphae</taxon>
        <taxon>Entelegynae</taxon>
        <taxon>Araneoidea</taxon>
        <taxon>Araneidae</taxon>
        <taxon>Caerostris</taxon>
    </lineage>
</organism>
<dbReference type="AlphaFoldDB" id="A0AAV4R8M4"/>
<feature type="transmembrane region" description="Helical" evidence="1">
    <location>
        <begin position="22"/>
        <end position="41"/>
    </location>
</feature>
<sequence length="144" mass="16414">MSQLQAKWGFQKEKFKSERENITLFPSSYSLAYFIAAVYWARRKLDALRKKKQPLKRYFSGAWFTIRHFSFMSLFETGFPIHLLAAASNIDLQPVGNGLGKIDVLGNIGQKYVPCCCQFSCSVLSGPLITIGNFNEMILNGFLW</sequence>
<keyword evidence="1" id="KW-0472">Membrane</keyword>
<protein>
    <submittedName>
        <fullName evidence="2">Uncharacterized protein</fullName>
    </submittedName>
</protein>
<keyword evidence="1" id="KW-0812">Transmembrane</keyword>
<dbReference type="EMBL" id="BPLR01007497">
    <property type="protein sequence ID" value="GIY17326.1"/>
    <property type="molecule type" value="Genomic_DNA"/>
</dbReference>
<dbReference type="Proteomes" id="UP001054945">
    <property type="component" value="Unassembled WGS sequence"/>
</dbReference>
<evidence type="ECO:0000313" key="3">
    <source>
        <dbReference type="Proteomes" id="UP001054945"/>
    </source>
</evidence>
<evidence type="ECO:0000256" key="1">
    <source>
        <dbReference type="SAM" id="Phobius"/>
    </source>
</evidence>
<gene>
    <name evidence="2" type="ORF">CEXT_519701</name>
</gene>
<accession>A0AAV4R8M4</accession>
<keyword evidence="3" id="KW-1185">Reference proteome</keyword>
<proteinExistence type="predicted"/>
<evidence type="ECO:0000313" key="2">
    <source>
        <dbReference type="EMBL" id="GIY17326.1"/>
    </source>
</evidence>